<dbReference type="GO" id="GO:0003688">
    <property type="term" value="F:DNA replication origin binding"/>
    <property type="evidence" value="ECO:0007669"/>
    <property type="project" value="TreeGrafter"/>
</dbReference>
<dbReference type="SUPFAM" id="SSF52540">
    <property type="entry name" value="P-loop containing nucleoside triphosphate hydrolases"/>
    <property type="match status" value="1"/>
</dbReference>
<dbReference type="EMBL" id="WWNR01000002">
    <property type="protein sequence ID" value="MZQ88261.1"/>
    <property type="molecule type" value="Genomic_DNA"/>
</dbReference>
<dbReference type="PANTHER" id="PTHR30050">
    <property type="entry name" value="CHROMOSOMAL REPLICATION INITIATOR PROTEIN DNAA"/>
    <property type="match status" value="1"/>
</dbReference>
<keyword evidence="2" id="KW-1185">Reference proteome</keyword>
<evidence type="ECO:0000313" key="2">
    <source>
        <dbReference type="Proteomes" id="UP000477083"/>
    </source>
</evidence>
<dbReference type="AlphaFoldDB" id="A0A6L8VEV1"/>
<evidence type="ECO:0000313" key="1">
    <source>
        <dbReference type="EMBL" id="MZQ88261.1"/>
    </source>
</evidence>
<name>A0A6L8VEV1_9RHOB</name>
<dbReference type="Gene3D" id="1.10.8.60">
    <property type="match status" value="1"/>
</dbReference>
<comment type="caution">
    <text evidence="1">The sequence shown here is derived from an EMBL/GenBank/DDBJ whole genome shotgun (WGS) entry which is preliminary data.</text>
</comment>
<dbReference type="InterPro" id="IPR027417">
    <property type="entry name" value="P-loop_NTPase"/>
</dbReference>
<gene>
    <name evidence="1" type="ORF">GS660_04000</name>
</gene>
<dbReference type="Proteomes" id="UP000477083">
    <property type="component" value="Unassembled WGS sequence"/>
</dbReference>
<dbReference type="PANTHER" id="PTHR30050:SF5">
    <property type="entry name" value="DNAA REGULATORY INACTIVATOR HDA"/>
    <property type="match status" value="1"/>
</dbReference>
<protein>
    <submittedName>
        <fullName evidence="1">Chromosomal replication initiator DnaA</fullName>
    </submittedName>
</protein>
<organism evidence="1 2">
    <name type="scientific">Frigidibacter albus</name>
    <dbReference type="NCBI Taxonomy" id="1465486"/>
    <lineage>
        <taxon>Bacteria</taxon>
        <taxon>Pseudomonadati</taxon>
        <taxon>Pseudomonadota</taxon>
        <taxon>Alphaproteobacteria</taxon>
        <taxon>Rhodobacterales</taxon>
        <taxon>Paracoccaceae</taxon>
        <taxon>Frigidibacter</taxon>
    </lineage>
</organism>
<accession>A0A6L8VEV1</accession>
<dbReference type="RefSeq" id="WP_161343661.1">
    <property type="nucleotide sequence ID" value="NZ_BMGW01000002.1"/>
</dbReference>
<dbReference type="OrthoDB" id="7390113at2"/>
<dbReference type="Gene3D" id="3.40.50.300">
    <property type="entry name" value="P-loop containing nucleotide triphosphate hydrolases"/>
    <property type="match status" value="1"/>
</dbReference>
<reference evidence="1 2" key="1">
    <citation type="submission" date="2020-01" db="EMBL/GenBank/DDBJ databases">
        <title>Frigidibacter albus SP32T (=CGMCC 1.13995T).</title>
        <authorList>
            <person name="Liao X."/>
        </authorList>
    </citation>
    <scope>NUCLEOTIDE SEQUENCE [LARGE SCALE GENOMIC DNA]</scope>
    <source>
        <strain evidence="1 2">SP32</strain>
    </source>
</reference>
<sequence length="223" mass="23151">MAQQLAFDLPPRRSLGRGDFFVAPSNALALAQIDGWRDWPQRKLVLVGPEGSGKTHLAHVWAAETGAEIVPAAELPLADVPALAAAGAVAVENADCIAGYDAAEAALFHLHNLVLAEGGRLLITAANPPARWSLRLPDLASRMQGTSTAMLDPPGDDLLAAVLVKLFADRQIAVPPALIPFLTARMDRSLAGARDLVARLDAASLASGKPVSRALAASLLAAG</sequence>
<dbReference type="GO" id="GO:0006270">
    <property type="term" value="P:DNA replication initiation"/>
    <property type="evidence" value="ECO:0007669"/>
    <property type="project" value="TreeGrafter"/>
</dbReference>
<proteinExistence type="predicted"/>
<dbReference type="GO" id="GO:0005886">
    <property type="term" value="C:plasma membrane"/>
    <property type="evidence" value="ECO:0007669"/>
    <property type="project" value="TreeGrafter"/>
</dbReference>